<dbReference type="Gene3D" id="1.10.1070.11">
    <property type="entry name" value="Phosphatidylinositol 3-/4-kinase, catalytic domain"/>
    <property type="match status" value="1"/>
</dbReference>
<feature type="compositionally biased region" description="Gly residues" evidence="5">
    <location>
        <begin position="176"/>
        <end position="187"/>
    </location>
</feature>
<comment type="caution">
    <text evidence="8">The sequence shown here is derived from an EMBL/GenBank/DDBJ whole genome shotgun (WGS) entry which is preliminary data.</text>
</comment>
<proteinExistence type="inferred from homology"/>
<evidence type="ECO:0000259" key="6">
    <source>
        <dbReference type="PROSITE" id="PS50290"/>
    </source>
</evidence>
<accession>A0ABP0AUJ6</accession>
<dbReference type="InterPro" id="IPR011009">
    <property type="entry name" value="Kinase-like_dom_sf"/>
</dbReference>
<dbReference type="Pfam" id="PF00613">
    <property type="entry name" value="PI3Ka"/>
    <property type="match status" value="1"/>
</dbReference>
<sequence>MAMRDIRQRALQKIAALSATGTTPAFEKSDLDRLCKACPSHAKAPTNANGYASRSLAGRVPMTIREFEVLVALCKAAPFVQSSQSAQRLTRQLLPYILDSHVQAFVPSPFFRRIEPSPTESLSFHVTAALLSLGINHDDVHEAVSDNIWAFLNACARTTDAILPPSASSSRIINGNGNGNGNGGGSSTNGNGSTTSEAGDDDGNLEDAIHTATIAVSLLGFLDAVAAQAEFWQSGGRLALVTRLRKVLSEPFLIAVETAFSTIRNSHSTDRVAKEWKRHLRHYWETGRPLGAMLLQQSFMHLLVAATSLLVAEVPALKRMHVLDLLLTGDGLLRPMSARSGDADYQSVETFANAVIDQMNYLEASSDFVRMGSLAQQKLAFSIRGSALVGYLNCSRLNEDAADADVLMGWLEDSLADPAQMADDGLSSVVLKSLALICRISPEYAANVSKLLPRYIVQSGARGVSIDIASAGLASVLRMLSTDAIITTIYTLGNVLSAGNERALTNGDSTFSTSASNLDNLAQIYQGRRSTGSSISLQINSEEESSIIYENVVQAICGIASACKDTKITALAQSMLLQKIDKINSTVDAKIIPAAAVLAPTGGQLEFRSLLKTFTRICHIATVENRPNLLTAVMIARNYLSANLKKGSPLYDIYWEHMLSDIISKGDVHQTHHAKESDVELAACEISELLQPLAVLMSANDLALDGAIDDDAHALIRDAWFNIVVHGFTPLTQRGKKYLNELRFIAVHSPPLVAEQRGEQVESDIELNTVLRRGMSSEREAMQKKTLAELVPGKASEIRGLSYRKVIFLQSAYLVESLRADAGDCTKALSYFLEPSMRRGEVSSIMEGITSAVVNNYLKKTLSGTDVSFSAQYAASQLAAIFCSCCHRIERVQQASYVCADRIIRDVPSALCHQSSLFALLELLSLMWTSCLESETDMYAPRSTFTSVRGNVTVELSDDYNLRRVTLNTLYKKAKTWVSGVISLAPADVKGLLQTYLSEWDDDGNYGHISLGRSFAMELGFSIPSSDQRLTSLDRFGDCGINTASNFVAQYTSRQEYRYAEPLSDRSMDWLSFVRMDRRSSFLPNADTESTDAVSALAHIEGRILHKKPTPLSDVHSILRRAASLLCRSQGDQSAIVQYLVSIPFAMFSKASIKLGISLWLGVMHECPHMEPRILGAVLHHWEVSIQRRQGLFNPAIHDPDAFFVEMQFAPTDAAAVAKRGQHVRDLLAPHTRLLLFFQSHFNATRLGSVDVQKGFLRMIDVTLDAIKAAGKPHPIARELWFQIVLFGLRMLRFSSTISAIAQWRLKDKVLSAALGWFAGTLKWSFGSSNLQLKTEIRLLSDVVAAVKAVSYVGGSSAPATTLSTAGSAAKSLHAKEQLLLLLLENEQMRLSVWAYPLHDASKTHPHLALPHHSSNNKAVIESLVPLIRTAWQESPSLAIELATRFQNPRVLKEVRWLLLNFPSKAVDEPDALPLLLDGSLPHDVSFQLKFLLFWAPVNPVTAVTYFMPSFEYHPYLIQYAMRALESHSVDKTFFYVPQIVQTLRYDALGYVARYILETAQFSQLFAHQIIWNMKANAYKDDDAQIPDAIKPTLDGVMTRMTTSFSPVDRQFYEREFAFFDEVTSISGKLKPLIKRSKPEKKLKIEEELRKIKVEVGVYLPSNPDGVVIGIDRKSGKPLQSHAKAPFMATFRIKKAKGGVGKTDELLEEVNENAAAAIANGANTNSNALVKLATKNSANGTAINGANGANGAPAAGSSALAPENTIEVWQSAIFKVGDDCRQDVLALQMIAAFRGIFQSVGLDVYVFPYRVTATAPGCGVIDVLPNSVSRDMLGREAVNGLYDYFISKYGNEDALRFQAARNNFVKSMAAYSVISFLLQFKDRHNGNIMIDDAGHILHIDFGFCFDIAPGGIKFERAPFKLTSEMLAVMGGSTDHQAFQWFEELCVKSFLASRPYAEKLAQMVLLMMDSGLPCFKPESVKHFRERFVLEKTEREAADFMRDLIKKSYASYSTGLYDQFQWMTNGIPYASN</sequence>
<dbReference type="InterPro" id="IPR015433">
    <property type="entry name" value="PI3/4_kinase"/>
</dbReference>
<evidence type="ECO:0000313" key="9">
    <source>
        <dbReference type="Proteomes" id="UP001642405"/>
    </source>
</evidence>
<dbReference type="Pfam" id="PF00454">
    <property type="entry name" value="PI3_PI4_kinase"/>
    <property type="match status" value="1"/>
</dbReference>
<dbReference type="PROSITE" id="PS51545">
    <property type="entry name" value="PIK_HELICAL"/>
    <property type="match status" value="1"/>
</dbReference>
<evidence type="ECO:0000256" key="3">
    <source>
        <dbReference type="ARBA" id="ARBA00022679"/>
    </source>
</evidence>
<protein>
    <recommendedName>
        <fullName evidence="2">1-phosphatidylinositol 4-kinase</fullName>
        <ecNumber evidence="2">2.7.1.67</ecNumber>
    </recommendedName>
</protein>
<dbReference type="InterPro" id="IPR001263">
    <property type="entry name" value="PI3K_accessory_dom"/>
</dbReference>
<dbReference type="SUPFAM" id="SSF48371">
    <property type="entry name" value="ARM repeat"/>
    <property type="match status" value="1"/>
</dbReference>
<dbReference type="InterPro" id="IPR000403">
    <property type="entry name" value="PI3/4_kinase_cat_dom"/>
</dbReference>
<dbReference type="PANTHER" id="PTHR10048">
    <property type="entry name" value="PHOSPHATIDYLINOSITOL KINASE"/>
    <property type="match status" value="1"/>
</dbReference>
<dbReference type="CDD" id="cd05167">
    <property type="entry name" value="PI4Kc_III_alpha"/>
    <property type="match status" value="1"/>
</dbReference>
<evidence type="ECO:0000313" key="8">
    <source>
        <dbReference type="EMBL" id="CAK7210809.1"/>
    </source>
</evidence>
<feature type="domain" description="PI3K/PI4K catalytic" evidence="6">
    <location>
        <begin position="1748"/>
        <end position="2011"/>
    </location>
</feature>
<keyword evidence="4" id="KW-0418">Kinase</keyword>
<dbReference type="InterPro" id="IPR018936">
    <property type="entry name" value="PI3/4_kinase_CS"/>
</dbReference>
<evidence type="ECO:0000256" key="4">
    <source>
        <dbReference type="ARBA" id="ARBA00022777"/>
    </source>
</evidence>
<dbReference type="SMART" id="SM00146">
    <property type="entry name" value="PI3Kc"/>
    <property type="match status" value="1"/>
</dbReference>
<dbReference type="Proteomes" id="UP001642405">
    <property type="component" value="Unassembled WGS sequence"/>
</dbReference>
<dbReference type="PANTHER" id="PTHR10048:SF15">
    <property type="entry name" value="PHOSPHATIDYLINOSITOL 4-KINASE ALPHA"/>
    <property type="match status" value="1"/>
</dbReference>
<evidence type="ECO:0000256" key="5">
    <source>
        <dbReference type="SAM" id="MobiDB-lite"/>
    </source>
</evidence>
<comment type="similarity">
    <text evidence="1">Belongs to the PI3/PI4-kinase family. Type III PI4K subfamily.</text>
</comment>
<evidence type="ECO:0000256" key="1">
    <source>
        <dbReference type="ARBA" id="ARBA00006209"/>
    </source>
</evidence>
<dbReference type="PROSITE" id="PS50290">
    <property type="entry name" value="PI3_4_KINASE_3"/>
    <property type="match status" value="1"/>
</dbReference>
<name>A0ABP0AUJ6_9PEZI</name>
<dbReference type="InterPro" id="IPR045495">
    <property type="entry name" value="PI4K_N"/>
</dbReference>
<keyword evidence="9" id="KW-1185">Reference proteome</keyword>
<evidence type="ECO:0000256" key="2">
    <source>
        <dbReference type="ARBA" id="ARBA00012169"/>
    </source>
</evidence>
<keyword evidence="3 8" id="KW-0808">Transferase</keyword>
<dbReference type="Gene3D" id="3.30.1010.10">
    <property type="entry name" value="Phosphatidylinositol 3-kinase Catalytic Subunit, Chain A, domain 4"/>
    <property type="match status" value="1"/>
</dbReference>
<reference evidence="8 9" key="1">
    <citation type="submission" date="2024-01" db="EMBL/GenBank/DDBJ databases">
        <authorList>
            <person name="Allen C."/>
            <person name="Tagirdzhanova G."/>
        </authorList>
    </citation>
    <scope>NUCLEOTIDE SEQUENCE [LARGE SCALE GENOMIC DNA]</scope>
</reference>
<dbReference type="PROSITE" id="PS00915">
    <property type="entry name" value="PI3_4_KINASE_1"/>
    <property type="match status" value="1"/>
</dbReference>
<dbReference type="SUPFAM" id="SSF56112">
    <property type="entry name" value="Protein kinase-like (PK-like)"/>
    <property type="match status" value="1"/>
</dbReference>
<dbReference type="Pfam" id="PF19274">
    <property type="entry name" value="PI4K_N"/>
    <property type="match status" value="1"/>
</dbReference>
<dbReference type="SMART" id="SM00145">
    <property type="entry name" value="PI3Ka"/>
    <property type="match status" value="1"/>
</dbReference>
<gene>
    <name evidence="8" type="primary">STT4</name>
    <name evidence="8" type="ORF">SCUCBS95973_000915</name>
</gene>
<evidence type="ECO:0000259" key="7">
    <source>
        <dbReference type="PROSITE" id="PS51545"/>
    </source>
</evidence>
<dbReference type="InterPro" id="IPR036940">
    <property type="entry name" value="PI3/4_kinase_cat_sf"/>
</dbReference>
<dbReference type="InterPro" id="IPR042236">
    <property type="entry name" value="PI3K_accessory_sf"/>
</dbReference>
<dbReference type="PROSITE" id="PS00916">
    <property type="entry name" value="PI3_4_KINASE_2"/>
    <property type="match status" value="1"/>
</dbReference>
<dbReference type="InterPro" id="IPR016024">
    <property type="entry name" value="ARM-type_fold"/>
</dbReference>
<dbReference type="EC" id="2.7.1.67" evidence="2"/>
<dbReference type="Gene3D" id="1.25.40.70">
    <property type="entry name" value="Phosphatidylinositol 3-kinase, accessory domain (PIK)"/>
    <property type="match status" value="1"/>
</dbReference>
<dbReference type="EMBL" id="CAWUHB010000003">
    <property type="protein sequence ID" value="CAK7210809.1"/>
    <property type="molecule type" value="Genomic_DNA"/>
</dbReference>
<dbReference type="GO" id="GO:0004430">
    <property type="term" value="F:1-phosphatidylinositol 4-kinase activity"/>
    <property type="evidence" value="ECO:0007669"/>
    <property type="project" value="UniProtKB-EC"/>
</dbReference>
<feature type="region of interest" description="Disordered" evidence="5">
    <location>
        <begin position="173"/>
        <end position="204"/>
    </location>
</feature>
<feature type="domain" description="PIK helical" evidence="7">
    <location>
        <begin position="1424"/>
        <end position="1600"/>
    </location>
</feature>
<organism evidence="8 9">
    <name type="scientific">Sporothrix curviconia</name>
    <dbReference type="NCBI Taxonomy" id="1260050"/>
    <lineage>
        <taxon>Eukaryota</taxon>
        <taxon>Fungi</taxon>
        <taxon>Dikarya</taxon>
        <taxon>Ascomycota</taxon>
        <taxon>Pezizomycotina</taxon>
        <taxon>Sordariomycetes</taxon>
        <taxon>Sordariomycetidae</taxon>
        <taxon>Ophiostomatales</taxon>
        <taxon>Ophiostomataceae</taxon>
        <taxon>Sporothrix</taxon>
    </lineage>
</organism>